<evidence type="ECO:0000256" key="3">
    <source>
        <dbReference type="ARBA" id="ARBA00038471"/>
    </source>
</evidence>
<dbReference type="FunFam" id="1.20.140.40:FF:000008">
    <property type="entry name" value="Invertase/pectin methylesterase inhibitor family protein"/>
    <property type="match status" value="1"/>
</dbReference>
<dbReference type="CDD" id="cd15797">
    <property type="entry name" value="PMEI"/>
    <property type="match status" value="1"/>
</dbReference>
<evidence type="ECO:0000313" key="6">
    <source>
        <dbReference type="EMBL" id="KAJ9699878.1"/>
    </source>
</evidence>
<feature type="domain" description="Pectinesterase inhibitor" evidence="5">
    <location>
        <begin position="28"/>
        <end position="173"/>
    </location>
</feature>
<evidence type="ECO:0000256" key="4">
    <source>
        <dbReference type="SAM" id="SignalP"/>
    </source>
</evidence>
<evidence type="ECO:0000259" key="5">
    <source>
        <dbReference type="SMART" id="SM00856"/>
    </source>
</evidence>
<protein>
    <recommendedName>
        <fullName evidence="5">Pectinesterase inhibitor domain-containing protein</fullName>
    </recommendedName>
</protein>
<evidence type="ECO:0000256" key="2">
    <source>
        <dbReference type="ARBA" id="ARBA00023157"/>
    </source>
</evidence>
<dbReference type="InterPro" id="IPR006501">
    <property type="entry name" value="Pectinesterase_inhib_dom"/>
</dbReference>
<dbReference type="PANTHER" id="PTHR36710">
    <property type="entry name" value="PECTINESTERASE INHIBITOR-LIKE"/>
    <property type="match status" value="1"/>
</dbReference>
<dbReference type="SUPFAM" id="SSF101148">
    <property type="entry name" value="Plant invertase/pectin methylesterase inhibitor"/>
    <property type="match status" value="2"/>
</dbReference>
<keyword evidence="7" id="KW-1185">Reference proteome</keyword>
<comment type="similarity">
    <text evidence="3">Belongs to the PMEI family.</text>
</comment>
<name>A0AA39DWV3_VITRO</name>
<accession>A0AA39DWV3</accession>
<reference evidence="6 7" key="1">
    <citation type="journal article" date="2023" name="BMC Biotechnol.">
        <title>Vitis rotundifolia cv Carlos genome sequencing.</title>
        <authorList>
            <person name="Huff M."/>
            <person name="Hulse-Kemp A."/>
            <person name="Scheffler B."/>
            <person name="Youngblood R."/>
            <person name="Simpson S."/>
            <person name="Babiker E."/>
            <person name="Staton M."/>
        </authorList>
    </citation>
    <scope>NUCLEOTIDE SEQUENCE [LARGE SCALE GENOMIC DNA]</scope>
    <source>
        <tissue evidence="6">Leaf</tissue>
    </source>
</reference>
<dbReference type="InterPro" id="IPR035513">
    <property type="entry name" value="Invertase/methylesterase_inhib"/>
</dbReference>
<proteinExistence type="inferred from homology"/>
<organism evidence="6 7">
    <name type="scientific">Vitis rotundifolia</name>
    <name type="common">Muscadine grape</name>
    <dbReference type="NCBI Taxonomy" id="103349"/>
    <lineage>
        <taxon>Eukaryota</taxon>
        <taxon>Viridiplantae</taxon>
        <taxon>Streptophyta</taxon>
        <taxon>Embryophyta</taxon>
        <taxon>Tracheophyta</taxon>
        <taxon>Spermatophyta</taxon>
        <taxon>Magnoliopsida</taxon>
        <taxon>eudicotyledons</taxon>
        <taxon>Gunneridae</taxon>
        <taxon>Pentapetalae</taxon>
        <taxon>rosids</taxon>
        <taxon>Vitales</taxon>
        <taxon>Vitaceae</taxon>
        <taxon>Viteae</taxon>
        <taxon>Vitis</taxon>
    </lineage>
</organism>
<evidence type="ECO:0000256" key="1">
    <source>
        <dbReference type="ARBA" id="ARBA00022729"/>
    </source>
</evidence>
<dbReference type="SMART" id="SM00856">
    <property type="entry name" value="PMEI"/>
    <property type="match status" value="1"/>
</dbReference>
<dbReference type="NCBIfam" id="TIGR01614">
    <property type="entry name" value="PME_inhib"/>
    <property type="match status" value="1"/>
</dbReference>
<dbReference type="InterPro" id="IPR034086">
    <property type="entry name" value="PMEI_plant"/>
</dbReference>
<gene>
    <name evidence="6" type="ORF">PVL29_005644</name>
</gene>
<keyword evidence="2" id="KW-1015">Disulfide bond</keyword>
<evidence type="ECO:0000313" key="7">
    <source>
        <dbReference type="Proteomes" id="UP001168098"/>
    </source>
</evidence>
<feature type="signal peptide" evidence="4">
    <location>
        <begin position="1"/>
        <end position="22"/>
    </location>
</feature>
<feature type="chain" id="PRO_5041331350" description="Pectinesterase inhibitor domain-containing protein" evidence="4">
    <location>
        <begin position="23"/>
        <end position="273"/>
    </location>
</feature>
<dbReference type="InterPro" id="IPR052421">
    <property type="entry name" value="PCW_Enzyme_Inhibitor"/>
</dbReference>
<dbReference type="Proteomes" id="UP001168098">
    <property type="component" value="Unassembled WGS sequence"/>
</dbReference>
<dbReference type="PANTHER" id="PTHR36710:SF4">
    <property type="entry name" value="PLANT INVERTASE_PECTIN METHYLESTERASE INHIBITOR SUPERFAMILY PROTEIN"/>
    <property type="match status" value="1"/>
</dbReference>
<dbReference type="EMBL" id="JARBHA010000005">
    <property type="protein sequence ID" value="KAJ9699878.1"/>
    <property type="molecule type" value="Genomic_DNA"/>
</dbReference>
<keyword evidence="1 4" id="KW-0732">Signal</keyword>
<comment type="caution">
    <text evidence="6">The sequence shown here is derived from an EMBL/GenBank/DDBJ whole genome shotgun (WGS) entry which is preliminary data.</text>
</comment>
<dbReference type="GO" id="GO:0046910">
    <property type="term" value="F:pectinesterase inhibitor activity"/>
    <property type="evidence" value="ECO:0007669"/>
    <property type="project" value="InterPro"/>
</dbReference>
<dbReference type="AlphaFoldDB" id="A0AA39DWV3"/>
<dbReference type="Gene3D" id="1.20.140.40">
    <property type="entry name" value="Invertase/pectin methylesterase inhibitor family protein"/>
    <property type="match status" value="1"/>
</dbReference>
<sequence>MAKHISILIISVVVLLVDLSSARLNVKVAKDVVEEICAQTEDPSYCSHAIESDPRTGAANLTGLAEICIDLAGDGAKKAEALVAGLIKNASDPELKDKYTACSQNFVAAMEDLGEASKDLRAGNSSSVAESGFDGLTEAQNCRDEFEAPPKDPSDLLGLVGKLITLCGARSWLLRHSSKLRSRSSQSSYPRLGPDRSRLGIQAMEEIQNAREELRSKHYIEVSAAGLDATDEGQGCQDEFKLPPPEPSQLPQMVKNLVTLSPAIFFIAGRLIT</sequence>
<dbReference type="Pfam" id="PF04043">
    <property type="entry name" value="PMEI"/>
    <property type="match status" value="1"/>
</dbReference>